<sequence length="56" mass="6503">MPSRGPAAGVHRLLPRRLRPVENRIIRRSRSDSLQIGPRHRRRLFRGCVVCCFPAQ</sequence>
<name>A0A830DKC9_9LAMI</name>
<accession>A0A830DKC9</accession>
<evidence type="ECO:0000313" key="2">
    <source>
        <dbReference type="Proteomes" id="UP000653305"/>
    </source>
</evidence>
<dbReference type="Proteomes" id="UP000653305">
    <property type="component" value="Unassembled WGS sequence"/>
</dbReference>
<protein>
    <submittedName>
        <fullName evidence="1">Uncharacterized protein</fullName>
    </submittedName>
</protein>
<keyword evidence="2" id="KW-1185">Reference proteome</keyword>
<organism evidence="1 2">
    <name type="scientific">Phtheirospermum japonicum</name>
    <dbReference type="NCBI Taxonomy" id="374723"/>
    <lineage>
        <taxon>Eukaryota</taxon>
        <taxon>Viridiplantae</taxon>
        <taxon>Streptophyta</taxon>
        <taxon>Embryophyta</taxon>
        <taxon>Tracheophyta</taxon>
        <taxon>Spermatophyta</taxon>
        <taxon>Magnoliopsida</taxon>
        <taxon>eudicotyledons</taxon>
        <taxon>Gunneridae</taxon>
        <taxon>Pentapetalae</taxon>
        <taxon>asterids</taxon>
        <taxon>lamiids</taxon>
        <taxon>Lamiales</taxon>
        <taxon>Orobanchaceae</taxon>
        <taxon>Orobanchaceae incertae sedis</taxon>
        <taxon>Phtheirospermum</taxon>
    </lineage>
</organism>
<comment type="caution">
    <text evidence="1">The sequence shown here is derived from an EMBL/GenBank/DDBJ whole genome shotgun (WGS) entry which is preliminary data.</text>
</comment>
<reference evidence="1" key="1">
    <citation type="submission" date="2020-07" db="EMBL/GenBank/DDBJ databases">
        <title>Ethylene signaling mediates host invasion by parasitic plants.</title>
        <authorList>
            <person name="Yoshida S."/>
        </authorList>
    </citation>
    <scope>NUCLEOTIDE SEQUENCE</scope>
    <source>
        <strain evidence="1">Okayama</strain>
    </source>
</reference>
<gene>
    <name evidence="1" type="ORF">PHJA_002941400</name>
</gene>
<evidence type="ECO:0000313" key="1">
    <source>
        <dbReference type="EMBL" id="GFQ07974.1"/>
    </source>
</evidence>
<dbReference type="EMBL" id="BMAC01002408">
    <property type="protein sequence ID" value="GFQ07974.1"/>
    <property type="molecule type" value="Genomic_DNA"/>
</dbReference>
<proteinExistence type="predicted"/>
<dbReference type="AlphaFoldDB" id="A0A830DKC9"/>